<accession>A0A4R8H5T7</accession>
<feature type="binding site" evidence="4">
    <location>
        <position position="201"/>
    </location>
    <ligand>
        <name>molybdate</name>
        <dbReference type="ChEBI" id="CHEBI:36264"/>
    </ligand>
</feature>
<dbReference type="RefSeq" id="WP_243832451.1">
    <property type="nucleotide sequence ID" value="NZ_SOEG01000005.1"/>
</dbReference>
<feature type="signal peptide" evidence="5">
    <location>
        <begin position="1"/>
        <end position="19"/>
    </location>
</feature>
<dbReference type="PIRSF" id="PIRSF004846">
    <property type="entry name" value="ModA"/>
    <property type="match status" value="1"/>
</dbReference>
<keyword evidence="7" id="KW-1185">Reference proteome</keyword>
<reference evidence="6 7" key="1">
    <citation type="submission" date="2019-03" db="EMBL/GenBank/DDBJ databases">
        <title>Subsurface microbial communities from deep shales in Ohio and West Virginia, USA.</title>
        <authorList>
            <person name="Wrighton K."/>
        </authorList>
    </citation>
    <scope>NUCLEOTIDE SEQUENCE [LARGE SCALE GENOMIC DNA]</scope>
    <source>
        <strain evidence="6 7">MSL 6dP</strain>
    </source>
</reference>
<evidence type="ECO:0000313" key="7">
    <source>
        <dbReference type="Proteomes" id="UP000295832"/>
    </source>
</evidence>
<dbReference type="Proteomes" id="UP000295832">
    <property type="component" value="Unassembled WGS sequence"/>
</dbReference>
<dbReference type="AlphaFoldDB" id="A0A4R8H5T7"/>
<dbReference type="InterPro" id="IPR050682">
    <property type="entry name" value="ModA/WtpA"/>
</dbReference>
<dbReference type="PANTHER" id="PTHR30632">
    <property type="entry name" value="MOLYBDATE-BINDING PERIPLASMIC PROTEIN"/>
    <property type="match status" value="1"/>
</dbReference>
<dbReference type="GO" id="GO:0046872">
    <property type="term" value="F:metal ion binding"/>
    <property type="evidence" value="ECO:0007669"/>
    <property type="project" value="UniProtKB-KW"/>
</dbReference>
<dbReference type="Pfam" id="PF13531">
    <property type="entry name" value="SBP_bac_11"/>
    <property type="match status" value="1"/>
</dbReference>
<dbReference type="STRING" id="926561.GCA_000379025_00246"/>
<keyword evidence="4" id="KW-0500">Molybdenum</keyword>
<dbReference type="GO" id="GO:0030973">
    <property type="term" value="F:molybdate ion binding"/>
    <property type="evidence" value="ECO:0007669"/>
    <property type="project" value="TreeGrafter"/>
</dbReference>
<organism evidence="6 7">
    <name type="scientific">Orenia marismortui</name>
    <dbReference type="NCBI Taxonomy" id="46469"/>
    <lineage>
        <taxon>Bacteria</taxon>
        <taxon>Bacillati</taxon>
        <taxon>Bacillota</taxon>
        <taxon>Clostridia</taxon>
        <taxon>Halanaerobiales</taxon>
        <taxon>Halobacteroidaceae</taxon>
        <taxon>Orenia</taxon>
    </lineage>
</organism>
<dbReference type="InterPro" id="IPR005950">
    <property type="entry name" value="ModA"/>
</dbReference>
<evidence type="ECO:0000256" key="2">
    <source>
        <dbReference type="ARBA" id="ARBA00022723"/>
    </source>
</evidence>
<comment type="caution">
    <text evidence="6">The sequence shown here is derived from an EMBL/GenBank/DDBJ whole genome shotgun (WGS) entry which is preliminary data.</text>
</comment>
<feature type="binding site" evidence="4">
    <location>
        <position position="69"/>
    </location>
    <ligand>
        <name>molybdate</name>
        <dbReference type="ChEBI" id="CHEBI:36264"/>
    </ligand>
</feature>
<evidence type="ECO:0000256" key="1">
    <source>
        <dbReference type="ARBA" id="ARBA00009175"/>
    </source>
</evidence>
<sequence>MKKLIIGALILVMMLMAGCQGSKSTANSNEPITIRIMAAASLTEVFNDLKAEFEKEYDDIKLEINYAGSQALYSQITSGVTSDIFASANIKYMNQLDEANMVAKPTIFARNKLVIVVSKQTQVEINGIKDLLQDGISIVIADKSVPVGRYTVQMLNKQNDNPQLSANYKEKFFAAVVSKELDVKSVLAKVELGEADAGVVYKTDANASDKDKVKVVNIKDQYNVIATYPIAPLKGINSEHQEAAAKFLDYLYSQEGGKILEGRGFIKVSRD</sequence>
<proteinExistence type="inferred from homology"/>
<dbReference type="SUPFAM" id="SSF53850">
    <property type="entry name" value="Periplasmic binding protein-like II"/>
    <property type="match status" value="1"/>
</dbReference>
<dbReference type="CDD" id="cd13538">
    <property type="entry name" value="PBP2_ModA_like_1"/>
    <property type="match status" value="1"/>
</dbReference>
<feature type="binding site" evidence="4">
    <location>
        <position position="41"/>
    </location>
    <ligand>
        <name>molybdate</name>
        <dbReference type="ChEBI" id="CHEBI:36264"/>
    </ligand>
</feature>
<feature type="chain" id="PRO_5039586013" evidence="5">
    <location>
        <begin position="20"/>
        <end position="271"/>
    </location>
</feature>
<dbReference type="Gene3D" id="3.40.190.10">
    <property type="entry name" value="Periplasmic binding protein-like II"/>
    <property type="match status" value="2"/>
</dbReference>
<name>A0A4R8H5T7_9FIRM</name>
<comment type="similarity">
    <text evidence="1">Belongs to the bacterial solute-binding protein ModA family.</text>
</comment>
<dbReference type="GO" id="GO:0015689">
    <property type="term" value="P:molybdate ion transport"/>
    <property type="evidence" value="ECO:0007669"/>
    <property type="project" value="InterPro"/>
</dbReference>
<gene>
    <name evidence="6" type="ORF">C7959_10564</name>
</gene>
<protein>
    <submittedName>
        <fullName evidence="6">Molybdate transport system substrate-binding protein</fullName>
    </submittedName>
</protein>
<dbReference type="PANTHER" id="PTHR30632:SF0">
    <property type="entry name" value="SULFATE-BINDING PROTEIN"/>
    <property type="match status" value="1"/>
</dbReference>
<feature type="binding site" evidence="4">
    <location>
        <position position="183"/>
    </location>
    <ligand>
        <name>molybdate</name>
        <dbReference type="ChEBI" id="CHEBI:36264"/>
    </ligand>
</feature>
<evidence type="ECO:0000256" key="5">
    <source>
        <dbReference type="SAM" id="SignalP"/>
    </source>
</evidence>
<evidence type="ECO:0000256" key="3">
    <source>
        <dbReference type="ARBA" id="ARBA00022729"/>
    </source>
</evidence>
<evidence type="ECO:0000313" key="6">
    <source>
        <dbReference type="EMBL" id="TDX52710.1"/>
    </source>
</evidence>
<evidence type="ECO:0000256" key="4">
    <source>
        <dbReference type="PIRSR" id="PIRSR004846-1"/>
    </source>
</evidence>
<dbReference type="NCBIfam" id="TIGR01256">
    <property type="entry name" value="modA"/>
    <property type="match status" value="1"/>
</dbReference>
<keyword evidence="3 5" id="KW-0732">Signal</keyword>
<dbReference type="EMBL" id="SOEG01000005">
    <property type="protein sequence ID" value="TDX52710.1"/>
    <property type="molecule type" value="Genomic_DNA"/>
</dbReference>
<dbReference type="PROSITE" id="PS51257">
    <property type="entry name" value="PROKAR_LIPOPROTEIN"/>
    <property type="match status" value="1"/>
</dbReference>
<keyword evidence="2 4" id="KW-0479">Metal-binding</keyword>